<sequence>MAIVKYGEGEILDIVSGAEEADDEKTKKALKAAQQAAKNIGKDGKELK</sequence>
<accession>A0A0F9W8V6</accession>
<reference evidence="1" key="1">
    <citation type="journal article" date="2015" name="Nature">
        <title>Complex archaea that bridge the gap between prokaryotes and eukaryotes.</title>
        <authorList>
            <person name="Spang A."/>
            <person name="Saw J.H."/>
            <person name="Jorgensen S.L."/>
            <person name="Zaremba-Niedzwiedzka K."/>
            <person name="Martijn J."/>
            <person name="Lind A.E."/>
            <person name="van Eijk R."/>
            <person name="Schleper C."/>
            <person name="Guy L."/>
            <person name="Ettema T.J."/>
        </authorList>
    </citation>
    <scope>NUCLEOTIDE SEQUENCE</scope>
</reference>
<organism evidence="1">
    <name type="scientific">marine sediment metagenome</name>
    <dbReference type="NCBI Taxonomy" id="412755"/>
    <lineage>
        <taxon>unclassified sequences</taxon>
        <taxon>metagenomes</taxon>
        <taxon>ecological metagenomes</taxon>
    </lineage>
</organism>
<gene>
    <name evidence="1" type="ORF">LCGC14_0390150</name>
</gene>
<comment type="caution">
    <text evidence="1">The sequence shown here is derived from an EMBL/GenBank/DDBJ whole genome shotgun (WGS) entry which is preliminary data.</text>
</comment>
<dbReference type="AlphaFoldDB" id="A0A0F9W8V6"/>
<proteinExistence type="predicted"/>
<dbReference type="EMBL" id="LAZR01000325">
    <property type="protein sequence ID" value="KKN74498.1"/>
    <property type="molecule type" value="Genomic_DNA"/>
</dbReference>
<name>A0A0F9W8V6_9ZZZZ</name>
<protein>
    <submittedName>
        <fullName evidence="1">Uncharacterized protein</fullName>
    </submittedName>
</protein>
<evidence type="ECO:0000313" key="1">
    <source>
        <dbReference type="EMBL" id="KKN74498.1"/>
    </source>
</evidence>